<dbReference type="GO" id="GO:0009253">
    <property type="term" value="P:peptidoglycan catabolic process"/>
    <property type="evidence" value="ECO:0007669"/>
    <property type="project" value="InterPro"/>
</dbReference>
<keyword evidence="5" id="KW-0472">Membrane</keyword>
<dbReference type="EMBL" id="FNOU01000006">
    <property type="protein sequence ID" value="SDX71971.1"/>
    <property type="molecule type" value="Genomic_DNA"/>
</dbReference>
<dbReference type="EC" id="3.2.1.17" evidence="4"/>
<keyword evidence="2 4" id="KW-0378">Hydrolase</keyword>
<keyword evidence="7" id="KW-1185">Reference proteome</keyword>
<dbReference type="PROSITE" id="PS00953">
    <property type="entry name" value="GLYCOSYL_HYDROL_F25_1"/>
    <property type="match status" value="1"/>
</dbReference>
<accession>A0A1H3DZV6</accession>
<keyword evidence="5" id="KW-1133">Transmembrane helix</keyword>
<evidence type="ECO:0000313" key="6">
    <source>
        <dbReference type="EMBL" id="SDX71971.1"/>
    </source>
</evidence>
<evidence type="ECO:0000256" key="3">
    <source>
        <dbReference type="ARBA" id="ARBA00023295"/>
    </source>
</evidence>
<dbReference type="GO" id="GO:0003796">
    <property type="term" value="F:lysozyme activity"/>
    <property type="evidence" value="ECO:0007669"/>
    <property type="project" value="UniProtKB-EC"/>
</dbReference>
<evidence type="ECO:0000256" key="4">
    <source>
        <dbReference type="RuleBase" id="RU361176"/>
    </source>
</evidence>
<feature type="transmembrane region" description="Helical" evidence="5">
    <location>
        <begin position="13"/>
        <end position="32"/>
    </location>
</feature>
<name>A0A1H3DZV6_EUBBA</name>
<keyword evidence="5" id="KW-0812">Transmembrane</keyword>
<evidence type="ECO:0000313" key="7">
    <source>
        <dbReference type="Proteomes" id="UP000199652"/>
    </source>
</evidence>
<proteinExistence type="inferred from homology"/>
<dbReference type="SMART" id="SM00641">
    <property type="entry name" value="Glyco_25"/>
    <property type="match status" value="1"/>
</dbReference>
<dbReference type="GO" id="GO:0016998">
    <property type="term" value="P:cell wall macromolecule catabolic process"/>
    <property type="evidence" value="ECO:0007669"/>
    <property type="project" value="InterPro"/>
</dbReference>
<gene>
    <name evidence="6" type="ORF">SAMN04488579_10640</name>
</gene>
<dbReference type="InterPro" id="IPR008270">
    <property type="entry name" value="Glyco_hydro_25_AS"/>
</dbReference>
<dbReference type="PANTHER" id="PTHR34135:SF2">
    <property type="entry name" value="LYSOZYME"/>
    <property type="match status" value="1"/>
</dbReference>
<dbReference type="Gene3D" id="3.20.20.80">
    <property type="entry name" value="Glycosidases"/>
    <property type="match status" value="1"/>
</dbReference>
<evidence type="ECO:0000256" key="2">
    <source>
        <dbReference type="ARBA" id="ARBA00022801"/>
    </source>
</evidence>
<reference evidence="7" key="1">
    <citation type="submission" date="2016-10" db="EMBL/GenBank/DDBJ databases">
        <authorList>
            <person name="Varghese N."/>
            <person name="Submissions S."/>
        </authorList>
    </citation>
    <scope>NUCLEOTIDE SEQUENCE [LARGE SCALE GENOMIC DNA]</scope>
    <source>
        <strain evidence="7">VPI 5359</strain>
    </source>
</reference>
<dbReference type="GO" id="GO:0016052">
    <property type="term" value="P:carbohydrate catabolic process"/>
    <property type="evidence" value="ECO:0007669"/>
    <property type="project" value="TreeGrafter"/>
</dbReference>
<dbReference type="Pfam" id="PF01183">
    <property type="entry name" value="Glyco_hydro_25"/>
    <property type="match status" value="1"/>
</dbReference>
<dbReference type="InterPro" id="IPR017853">
    <property type="entry name" value="GH"/>
</dbReference>
<dbReference type="InterPro" id="IPR018077">
    <property type="entry name" value="Glyco_hydro_fam25_subgr"/>
</dbReference>
<dbReference type="AlphaFoldDB" id="A0A1H3DZV6"/>
<comment type="catalytic activity">
    <reaction evidence="4">
        <text>Hydrolysis of (1-&gt;4)-beta-linkages between N-acetylmuramic acid and N-acetyl-D-glucosamine residues in a peptidoglycan and between N-acetyl-D-glucosamine residues in chitodextrins.</text>
        <dbReference type="EC" id="3.2.1.17"/>
    </reaction>
</comment>
<dbReference type="InterPro" id="IPR002053">
    <property type="entry name" value="Glyco_hydro_25"/>
</dbReference>
<sequence length="246" mass="28527">MERLKTWVLDHKVPVLIGIGILIVLIIAFALWRTFYYDNKKIVLGVDVSAYQGEIDWKVISEQGISFAYIKATEGTDFTDKRFNENWTAARKTNLKVGAYFFVNFSESGKGQAEYFIKNVPKESDSLPPVIDLELYGDYLDNPPQRDKVNTMLKEMIETLKEEYGETPIIYTNYNTYNQYLSNAFTEVPIWICDISSSNPELSGGHKWVFWQYSQRQILQGYDGEERFIDMNVFNGDTKAFKAMFK</sequence>
<evidence type="ECO:0000256" key="1">
    <source>
        <dbReference type="ARBA" id="ARBA00010646"/>
    </source>
</evidence>
<protein>
    <recommendedName>
        <fullName evidence="4">Lysozyme</fullName>
        <ecNumber evidence="4">3.2.1.17</ecNumber>
    </recommendedName>
</protein>
<evidence type="ECO:0000256" key="5">
    <source>
        <dbReference type="SAM" id="Phobius"/>
    </source>
</evidence>
<keyword evidence="3 4" id="KW-0326">Glycosidase</keyword>
<dbReference type="PANTHER" id="PTHR34135">
    <property type="entry name" value="LYSOZYME"/>
    <property type="match status" value="1"/>
</dbReference>
<organism evidence="6 7">
    <name type="scientific">Eubacterium barkeri</name>
    <name type="common">Clostridium barkeri</name>
    <dbReference type="NCBI Taxonomy" id="1528"/>
    <lineage>
        <taxon>Bacteria</taxon>
        <taxon>Bacillati</taxon>
        <taxon>Bacillota</taxon>
        <taxon>Clostridia</taxon>
        <taxon>Eubacteriales</taxon>
        <taxon>Eubacteriaceae</taxon>
        <taxon>Eubacterium</taxon>
    </lineage>
</organism>
<dbReference type="PROSITE" id="PS51904">
    <property type="entry name" value="GLYCOSYL_HYDROL_F25_2"/>
    <property type="match status" value="1"/>
</dbReference>
<dbReference type="RefSeq" id="WP_090244112.1">
    <property type="nucleotide sequence ID" value="NZ_FNOU01000006.1"/>
</dbReference>
<dbReference type="STRING" id="1528.SAMN04488579_10640"/>
<dbReference type="OrthoDB" id="9783374at2"/>
<comment type="similarity">
    <text evidence="1 4">Belongs to the glycosyl hydrolase 25 family.</text>
</comment>
<dbReference type="Proteomes" id="UP000199652">
    <property type="component" value="Unassembled WGS sequence"/>
</dbReference>
<dbReference type="SUPFAM" id="SSF51445">
    <property type="entry name" value="(Trans)glycosidases"/>
    <property type="match status" value="1"/>
</dbReference>